<evidence type="ECO:0000313" key="2">
    <source>
        <dbReference type="EMBL" id="SIS46859.1"/>
    </source>
</evidence>
<dbReference type="EMBL" id="FTOI01000001">
    <property type="protein sequence ID" value="SIS46859.1"/>
    <property type="molecule type" value="Genomic_DNA"/>
</dbReference>
<dbReference type="AlphaFoldDB" id="A0A1N7JC38"/>
<dbReference type="OrthoDB" id="3035232at2"/>
<reference evidence="3" key="1">
    <citation type="submission" date="2017-01" db="EMBL/GenBank/DDBJ databases">
        <authorList>
            <person name="Varghese N."/>
            <person name="Submissions S."/>
        </authorList>
    </citation>
    <scope>NUCLEOTIDE SEQUENCE [LARGE SCALE GENOMIC DNA]</scope>
    <source>
        <strain evidence="3">DSM 23145</strain>
    </source>
</reference>
<protein>
    <submittedName>
        <fullName evidence="2">Relaxase/Mobilisation nuclease domain-containing protein</fullName>
    </submittedName>
</protein>
<dbReference type="Pfam" id="PF03432">
    <property type="entry name" value="Relaxase"/>
    <property type="match status" value="1"/>
</dbReference>
<dbReference type="STRING" id="713588.SAMN05421789_101399"/>
<dbReference type="InterPro" id="IPR005094">
    <property type="entry name" value="Endonuclease_MobA/VirD2"/>
</dbReference>
<sequence length="373" mass="42719">MIAIANAIKGSFKGVQYPNDDSKLFIDDDGKVCSKTFNLSSNVAIENWEEMKMISKLSSIKNKFLVVVLSPTAEQSKDLKFTDWNDMAENYAKEFGFLNNQFRWDVHGNTDEKHLHIYASRIDFSGKNKVVEGRIGMRSGEWAEQYSKSKGWKTLDELTAEKKIQFKSILQDALKTSKNFQDLRNHFERQGYTFQLSFSNKPDGNKNLNGMRIMTKRDAEKREIREKATQFAVDKGKDLLPNSIKSKPKLSPAELEMAKELGKPFLPDDIQELVLTKAQIRTKPGFTLTELAKNKNDRITIGDIVLQLENNSKISLNQNIVNETEPVKPNFNLNENGFVGDMVDILLKNNYSSATSDDELWKRKKHQKSIYSR</sequence>
<proteinExistence type="predicted"/>
<name>A0A1N7JC38_9FLAO</name>
<feature type="domain" description="MobA/VirD2-like nuclease" evidence="1">
    <location>
        <begin position="37"/>
        <end position="152"/>
    </location>
</feature>
<accession>A0A1N7JC38</accession>
<keyword evidence="3" id="KW-1185">Reference proteome</keyword>
<evidence type="ECO:0000313" key="3">
    <source>
        <dbReference type="Proteomes" id="UP000185839"/>
    </source>
</evidence>
<organism evidence="2 3">
    <name type="scientific">Kaistella chaponensis</name>
    <dbReference type="NCBI Taxonomy" id="713588"/>
    <lineage>
        <taxon>Bacteria</taxon>
        <taxon>Pseudomonadati</taxon>
        <taxon>Bacteroidota</taxon>
        <taxon>Flavobacteriia</taxon>
        <taxon>Flavobacteriales</taxon>
        <taxon>Weeksellaceae</taxon>
        <taxon>Chryseobacterium group</taxon>
        <taxon>Kaistella</taxon>
    </lineage>
</organism>
<evidence type="ECO:0000259" key="1">
    <source>
        <dbReference type="Pfam" id="PF03432"/>
    </source>
</evidence>
<dbReference type="Proteomes" id="UP000185839">
    <property type="component" value="Unassembled WGS sequence"/>
</dbReference>
<dbReference type="RefSeq" id="WP_076384813.1">
    <property type="nucleotide sequence ID" value="NZ_FTOI01000001.1"/>
</dbReference>
<gene>
    <name evidence="2" type="ORF">SAMN05421789_101399</name>
</gene>